<dbReference type="OrthoDB" id="9952558at2"/>
<dbReference type="STRING" id="28094.SAMN06295900_114138"/>
<sequence>MADQESERNMKQLIAKAGDGIGPVMDTHTVANAETGETQPMSFVFDGTFDPSTLVAKVRVNGMAVATIQSKVRNQQLHIPPPSDTFTLPPSNMGEITRCGIKVRANGNNVARATDQCRTCTEVPQTPPPGVQVRQPAGVYIGTPTPGDD</sequence>
<protein>
    <submittedName>
        <fullName evidence="2">Uncharacterized protein</fullName>
    </submittedName>
</protein>
<dbReference type="RefSeq" id="WP_085229565.1">
    <property type="nucleotide sequence ID" value="NZ_BSQD01000013.1"/>
</dbReference>
<evidence type="ECO:0000256" key="1">
    <source>
        <dbReference type="SAM" id="MobiDB-lite"/>
    </source>
</evidence>
<feature type="region of interest" description="Disordered" evidence="1">
    <location>
        <begin position="122"/>
        <end position="149"/>
    </location>
</feature>
<evidence type="ECO:0000313" key="3">
    <source>
        <dbReference type="Proteomes" id="UP000192911"/>
    </source>
</evidence>
<dbReference type="CDD" id="cd14740">
    <property type="entry name" value="PAAR_4"/>
    <property type="match status" value="1"/>
</dbReference>
<name>A0A1X7GAA5_TRICW</name>
<dbReference type="EMBL" id="FXAH01000014">
    <property type="protein sequence ID" value="SMF66655.1"/>
    <property type="molecule type" value="Genomic_DNA"/>
</dbReference>
<dbReference type="AlphaFoldDB" id="A0A1X7GAA5"/>
<organism evidence="2 3">
    <name type="scientific">Trinickia caryophylli</name>
    <name type="common">Paraburkholderia caryophylli</name>
    <dbReference type="NCBI Taxonomy" id="28094"/>
    <lineage>
        <taxon>Bacteria</taxon>
        <taxon>Pseudomonadati</taxon>
        <taxon>Pseudomonadota</taxon>
        <taxon>Betaproteobacteria</taxon>
        <taxon>Burkholderiales</taxon>
        <taxon>Burkholderiaceae</taxon>
        <taxon>Trinickia</taxon>
    </lineage>
</organism>
<proteinExistence type="predicted"/>
<gene>
    <name evidence="2" type="ORF">SAMN06295900_114138</name>
</gene>
<reference evidence="3" key="1">
    <citation type="submission" date="2017-04" db="EMBL/GenBank/DDBJ databases">
        <authorList>
            <person name="Varghese N."/>
            <person name="Submissions S."/>
        </authorList>
    </citation>
    <scope>NUCLEOTIDE SEQUENCE [LARGE SCALE GENOMIC DNA]</scope>
    <source>
        <strain evidence="3">Ballard 720</strain>
    </source>
</reference>
<keyword evidence="3" id="KW-1185">Reference proteome</keyword>
<dbReference type="GeneID" id="95551817"/>
<evidence type="ECO:0000313" key="2">
    <source>
        <dbReference type="EMBL" id="SMF66655.1"/>
    </source>
</evidence>
<dbReference type="Proteomes" id="UP000192911">
    <property type="component" value="Unassembled WGS sequence"/>
</dbReference>
<accession>A0A1X7GAA5</accession>